<dbReference type="InterPro" id="IPR032859">
    <property type="entry name" value="KH_dom-like"/>
</dbReference>
<name>A0ABV7MJ86_9HYPH</name>
<comment type="caution">
    <text evidence="3">The sequence shown here is derived from an EMBL/GenBank/DDBJ whole genome shotgun (WGS) entry which is preliminary data.</text>
</comment>
<dbReference type="InterPro" id="IPR027417">
    <property type="entry name" value="P-loop_NTPase"/>
</dbReference>
<dbReference type="RefSeq" id="WP_378987667.1">
    <property type="nucleotide sequence ID" value="NZ_JBHRVD010000001.1"/>
</dbReference>
<feature type="domain" description="GTPase Der C-terminal KH-domain-like" evidence="2">
    <location>
        <begin position="6"/>
        <end position="84"/>
    </location>
</feature>
<dbReference type="SUPFAM" id="SSF52540">
    <property type="entry name" value="P-loop containing nucleoside triphosphate hydrolases"/>
    <property type="match status" value="1"/>
</dbReference>
<dbReference type="Proteomes" id="UP001595648">
    <property type="component" value="Unassembled WGS sequence"/>
</dbReference>
<dbReference type="Gene3D" id="3.30.300.20">
    <property type="match status" value="1"/>
</dbReference>
<feature type="region of interest" description="Disordered" evidence="1">
    <location>
        <begin position="1"/>
        <end position="30"/>
    </location>
</feature>
<evidence type="ECO:0000256" key="1">
    <source>
        <dbReference type="SAM" id="MobiDB-lite"/>
    </source>
</evidence>
<dbReference type="InterPro" id="IPR015946">
    <property type="entry name" value="KH_dom-like_a/b"/>
</dbReference>
<protein>
    <recommendedName>
        <fullName evidence="2">GTPase Der C-terminal KH-domain-like domain-containing protein</fullName>
    </recommendedName>
</protein>
<dbReference type="PANTHER" id="PTHR43834:SF6">
    <property type="entry name" value="GTPASE DER"/>
    <property type="match status" value="1"/>
</dbReference>
<dbReference type="Pfam" id="PF14714">
    <property type="entry name" value="KH_dom-like"/>
    <property type="match status" value="1"/>
</dbReference>
<dbReference type="PANTHER" id="PTHR43834">
    <property type="entry name" value="GTPASE DER"/>
    <property type="match status" value="1"/>
</dbReference>
<proteinExistence type="predicted"/>
<evidence type="ECO:0000259" key="2">
    <source>
        <dbReference type="Pfam" id="PF14714"/>
    </source>
</evidence>
<reference evidence="4" key="1">
    <citation type="journal article" date="2019" name="Int. J. Syst. Evol. Microbiol.">
        <title>The Global Catalogue of Microorganisms (GCM) 10K type strain sequencing project: providing services to taxonomists for standard genome sequencing and annotation.</title>
        <authorList>
            <consortium name="The Broad Institute Genomics Platform"/>
            <consortium name="The Broad Institute Genome Sequencing Center for Infectious Disease"/>
            <person name="Wu L."/>
            <person name="Ma J."/>
        </authorList>
    </citation>
    <scope>NUCLEOTIDE SEQUENCE [LARGE SCALE GENOMIC DNA]</scope>
    <source>
        <strain evidence="4">ICMP 19515</strain>
    </source>
</reference>
<accession>A0ABV7MJ86</accession>
<sequence length="98" mass="11056">MEQPRLDRQAQPLAGKHPRPPSAARRGRARLKVKYVTQAKTRPPGFVVQCSRPDAMPQSYVRYLSNSLREAFDMPGVPIRIALRTSDNPFAGRAKKRS</sequence>
<evidence type="ECO:0000313" key="3">
    <source>
        <dbReference type="EMBL" id="MFC3321946.1"/>
    </source>
</evidence>
<gene>
    <name evidence="3" type="ORF">ACFOJ9_09160</name>
</gene>
<evidence type="ECO:0000313" key="4">
    <source>
        <dbReference type="Proteomes" id="UP001595648"/>
    </source>
</evidence>
<organism evidence="3 4">
    <name type="scientific">Mesorhizobium cantuariense</name>
    <dbReference type="NCBI Taxonomy" id="1300275"/>
    <lineage>
        <taxon>Bacteria</taxon>
        <taxon>Pseudomonadati</taxon>
        <taxon>Pseudomonadota</taxon>
        <taxon>Alphaproteobacteria</taxon>
        <taxon>Hyphomicrobiales</taxon>
        <taxon>Phyllobacteriaceae</taxon>
        <taxon>Mesorhizobium</taxon>
    </lineage>
</organism>
<keyword evidence="4" id="KW-1185">Reference proteome</keyword>
<dbReference type="EMBL" id="JBHRVD010000001">
    <property type="protein sequence ID" value="MFC3321946.1"/>
    <property type="molecule type" value="Genomic_DNA"/>
</dbReference>